<sequence length="246" mass="29329">MPIWGQILLVLFSSIFLSTIFVVLTYKFFLPLSTIISTFAKNFLNKKVNIKQDILESFYFKNNKNRKIFVSLTIVSMLITFLLVFLPIFVSLNNYIYLPLIIVFLSCSTIFAFVYYAFSYATVRLQEWIESNKGYEEEFTFYNKAYEYQIDFFDFDLNSAKYMVVESNNLLPALKVKHFISFKKLQKIYKKTLHIQLLENECYLYSLINTDHCFIKKTKVKNIQYFALLQDFIEKFKKVRAFLNLN</sequence>
<gene>
    <name evidence="2" type="ordered locus">MfeM64YM_0328</name>
</gene>
<evidence type="ECO:0000256" key="1">
    <source>
        <dbReference type="SAM" id="Phobius"/>
    </source>
</evidence>
<name>A0AB32XBC3_MYCFM</name>
<keyword evidence="1" id="KW-0812">Transmembrane</keyword>
<accession>A0AB32XBC3</accession>
<dbReference type="AlphaFoldDB" id="A0AB32XBC3"/>
<evidence type="ECO:0000313" key="3">
    <source>
        <dbReference type="Proteomes" id="UP000007473"/>
    </source>
</evidence>
<organism evidence="2 3">
    <name type="scientific">Mycoplasmopsis fermentans (strain M64)</name>
    <name type="common">Mycoplasma fermentans</name>
    <dbReference type="NCBI Taxonomy" id="943945"/>
    <lineage>
        <taxon>Bacteria</taxon>
        <taxon>Bacillati</taxon>
        <taxon>Mycoplasmatota</taxon>
        <taxon>Mycoplasmoidales</taxon>
        <taxon>Metamycoplasmataceae</taxon>
        <taxon>Mycoplasmopsis</taxon>
    </lineage>
</organism>
<reference evidence="2 3" key="1">
    <citation type="journal article" date="2011" name="J. Bacteriol.">
        <title>Genome sequence of the repetitive-sequence-rich Mycoplasma fermentans strain M64.</title>
        <authorList>
            <person name="Shu H.W."/>
            <person name="Liu T.T."/>
            <person name="Chang H.Y."/>
            <person name="Liu Y.M."/>
            <person name="Wu K.M."/>
            <person name="Shu H.Y."/>
            <person name="Tsai S.F."/>
            <person name="Hsiao K.J."/>
            <person name="Hu W.S."/>
            <person name="Ng W.V."/>
        </authorList>
    </citation>
    <scope>NUCLEOTIDE SEQUENCE [LARGE SCALE GENOMIC DNA]</scope>
    <source>
        <strain evidence="2 3">M64</strain>
    </source>
</reference>
<feature type="transmembrane region" description="Helical" evidence="1">
    <location>
        <begin position="96"/>
        <end position="118"/>
    </location>
</feature>
<keyword evidence="1" id="KW-1133">Transmembrane helix</keyword>
<dbReference type="Proteomes" id="UP000007473">
    <property type="component" value="Chromosome"/>
</dbReference>
<protein>
    <submittedName>
        <fullName evidence="2">Uncharacterized protein</fullName>
    </submittedName>
</protein>
<feature type="transmembrane region" description="Helical" evidence="1">
    <location>
        <begin position="6"/>
        <end position="29"/>
    </location>
</feature>
<proteinExistence type="predicted"/>
<dbReference type="KEGG" id="mfm:MfeM64YM_0328"/>
<feature type="transmembrane region" description="Helical" evidence="1">
    <location>
        <begin position="68"/>
        <end position="90"/>
    </location>
</feature>
<dbReference type="RefSeq" id="WP_013354551.1">
    <property type="nucleotide sequence ID" value="NC_014921.1"/>
</dbReference>
<keyword evidence="1" id="KW-0472">Membrane</keyword>
<dbReference type="EMBL" id="CP002458">
    <property type="protein sequence ID" value="ADV34332.1"/>
    <property type="molecule type" value="Genomic_DNA"/>
</dbReference>
<evidence type="ECO:0000313" key="2">
    <source>
        <dbReference type="EMBL" id="ADV34332.1"/>
    </source>
</evidence>